<sequence>MYIQRESQFHKNHKHIWPDDLNKKSKQLSVMNFTAPSSNLQIIDIVSETAANVNISARSMASFEMQKAFLAYANYGFHKALIIEVGTVRKIHTLEVILTLPGVLDPIPYRLIPCKNLTHAGYMKITKKITKLFAKDEITVASLVGVNLKAQKLALDHTNIKCIQNHDESCRSILFSPCLNHTLNLAVKDMIHTIPIFENSHDIATLFLKFFKEKEIQRMHKFSFALCEQRWLYLYDSCLYLLTNNNIISKIVSDEKYHAVLTRNSYERLAEGVPYYVYFAALLLQPLKILSKRLESNDCALYEYPILYNSIYKFYDQLSKQYALYDEFEEIRNCIEWRIRNTARYELIQISFYLTPLGRIEIMNKRNTEHRYKDFYSPVSPITPIHIINPGIKIPDEYVLDDNEPNEVINPEHILNQDINELVGPKMFDPNRIVEDDEEYHSVLDQEIFFKVLLPN</sequence>
<evidence type="ECO:0000313" key="2">
    <source>
        <dbReference type="Proteomes" id="UP001470230"/>
    </source>
</evidence>
<dbReference type="InterPro" id="IPR012337">
    <property type="entry name" value="RNaseH-like_sf"/>
</dbReference>
<gene>
    <name evidence="1" type="ORF">M9Y10_028032</name>
</gene>
<evidence type="ECO:0008006" key="3">
    <source>
        <dbReference type="Google" id="ProtNLM"/>
    </source>
</evidence>
<dbReference type="Proteomes" id="UP001470230">
    <property type="component" value="Unassembled WGS sequence"/>
</dbReference>
<evidence type="ECO:0000313" key="1">
    <source>
        <dbReference type="EMBL" id="KAK8890833.1"/>
    </source>
</evidence>
<accession>A0ABR2KIN6</accession>
<dbReference type="SUPFAM" id="SSF53098">
    <property type="entry name" value="Ribonuclease H-like"/>
    <property type="match status" value="1"/>
</dbReference>
<proteinExistence type="predicted"/>
<organism evidence="1 2">
    <name type="scientific">Tritrichomonas musculus</name>
    <dbReference type="NCBI Taxonomy" id="1915356"/>
    <lineage>
        <taxon>Eukaryota</taxon>
        <taxon>Metamonada</taxon>
        <taxon>Parabasalia</taxon>
        <taxon>Tritrichomonadida</taxon>
        <taxon>Tritrichomonadidae</taxon>
        <taxon>Tritrichomonas</taxon>
    </lineage>
</organism>
<keyword evidence="2" id="KW-1185">Reference proteome</keyword>
<name>A0ABR2KIN6_9EUKA</name>
<comment type="caution">
    <text evidence="1">The sequence shown here is derived from an EMBL/GenBank/DDBJ whole genome shotgun (WGS) entry which is preliminary data.</text>
</comment>
<reference evidence="1 2" key="1">
    <citation type="submission" date="2024-04" db="EMBL/GenBank/DDBJ databases">
        <title>Tritrichomonas musculus Genome.</title>
        <authorList>
            <person name="Alves-Ferreira E."/>
            <person name="Grigg M."/>
            <person name="Lorenzi H."/>
            <person name="Galac M."/>
        </authorList>
    </citation>
    <scope>NUCLEOTIDE SEQUENCE [LARGE SCALE GENOMIC DNA]</scope>
    <source>
        <strain evidence="1 2">EAF2021</strain>
    </source>
</reference>
<protein>
    <recommendedName>
        <fullName evidence="3">DUF659 domain-containing protein</fullName>
    </recommendedName>
</protein>
<dbReference type="EMBL" id="JAPFFF010000004">
    <property type="protein sequence ID" value="KAK8890833.1"/>
    <property type="molecule type" value="Genomic_DNA"/>
</dbReference>